<name>A0A8J8NGH9_HALGN</name>
<gene>
    <name evidence="1" type="ORF">FGO68_gene10886</name>
</gene>
<keyword evidence="2" id="KW-1185">Reference proteome</keyword>
<comment type="caution">
    <text evidence="1">The sequence shown here is derived from an EMBL/GenBank/DDBJ whole genome shotgun (WGS) entry which is preliminary data.</text>
</comment>
<proteinExistence type="predicted"/>
<evidence type="ECO:0000313" key="1">
    <source>
        <dbReference type="EMBL" id="TNV74917.1"/>
    </source>
</evidence>
<protein>
    <submittedName>
        <fullName evidence="1">Uncharacterized protein</fullName>
    </submittedName>
</protein>
<dbReference type="EMBL" id="RRYP01016551">
    <property type="protein sequence ID" value="TNV74917.1"/>
    <property type="molecule type" value="Genomic_DNA"/>
</dbReference>
<evidence type="ECO:0000313" key="2">
    <source>
        <dbReference type="Proteomes" id="UP000785679"/>
    </source>
</evidence>
<sequence length="128" mass="15120">MIHIAFDVIQRVKTNQGKCMRIGLSEIIKQLARQLAVWTVARKVYHQREKSTFIQIYLNQIISEFIQYQILKKIERQVRAFATSLQELQWTMVSFSWHHCQVCIRQQLRGPRSFRGKPCAGSWRGGRS</sequence>
<organism evidence="1 2">
    <name type="scientific">Halteria grandinella</name>
    <dbReference type="NCBI Taxonomy" id="5974"/>
    <lineage>
        <taxon>Eukaryota</taxon>
        <taxon>Sar</taxon>
        <taxon>Alveolata</taxon>
        <taxon>Ciliophora</taxon>
        <taxon>Intramacronucleata</taxon>
        <taxon>Spirotrichea</taxon>
        <taxon>Stichotrichia</taxon>
        <taxon>Sporadotrichida</taxon>
        <taxon>Halteriidae</taxon>
        <taxon>Halteria</taxon>
    </lineage>
</organism>
<dbReference type="Proteomes" id="UP000785679">
    <property type="component" value="Unassembled WGS sequence"/>
</dbReference>
<reference evidence="1" key="1">
    <citation type="submission" date="2019-06" db="EMBL/GenBank/DDBJ databases">
        <authorList>
            <person name="Zheng W."/>
        </authorList>
    </citation>
    <scope>NUCLEOTIDE SEQUENCE</scope>
    <source>
        <strain evidence="1">QDHG01</strain>
    </source>
</reference>
<dbReference type="AlphaFoldDB" id="A0A8J8NGH9"/>
<accession>A0A8J8NGH9</accession>